<sequence>MDPDLPSHRSPPPRGGVAGGVATVAGVSTGTTGRRTADGVGGRTDEPAQAQRTSVGDVGTRDRLPSSTSPPEITGHQAALDVPLHHAFFSLNLVAQWSAHNERRSARVMSAEHVTPWSSPPAVPGPPDHRRTIGDAGSGQSACPASQRHCRRRRWCSLDLAAGVPGNRVVGSGKPSQLTVSVVAEAVPRLSRMPSAKGSPRRHRRARPPHFQPLSGTDSAVTGNRAGQENRDQHEGAQNCVKRGVLGRPTVRLATKSPGCSFIYSVRVNPACEVE</sequence>
<gene>
    <name evidence="2" type="ORF">SAMN05216188_12911</name>
</gene>
<evidence type="ECO:0000313" key="2">
    <source>
        <dbReference type="EMBL" id="SES26666.1"/>
    </source>
</evidence>
<dbReference type="EMBL" id="FOFR01000029">
    <property type="protein sequence ID" value="SES26666.1"/>
    <property type="molecule type" value="Genomic_DNA"/>
</dbReference>
<dbReference type="AlphaFoldDB" id="A0A1H9VY45"/>
<proteinExistence type="predicted"/>
<feature type="compositionally biased region" description="Polar residues" evidence="1">
    <location>
        <begin position="214"/>
        <end position="227"/>
    </location>
</feature>
<feature type="compositionally biased region" description="Low complexity" evidence="1">
    <location>
        <begin position="20"/>
        <end position="34"/>
    </location>
</feature>
<reference evidence="3" key="1">
    <citation type="submission" date="2016-10" db="EMBL/GenBank/DDBJ databases">
        <authorList>
            <person name="Varghese N."/>
            <person name="Submissions S."/>
        </authorList>
    </citation>
    <scope>NUCLEOTIDE SEQUENCE [LARGE SCALE GENOMIC DNA]</scope>
    <source>
        <strain evidence="3">CGMCC 4.3525</strain>
    </source>
</reference>
<organism evidence="2 3">
    <name type="scientific">Lentzea xinjiangensis</name>
    <dbReference type="NCBI Taxonomy" id="402600"/>
    <lineage>
        <taxon>Bacteria</taxon>
        <taxon>Bacillati</taxon>
        <taxon>Actinomycetota</taxon>
        <taxon>Actinomycetes</taxon>
        <taxon>Pseudonocardiales</taxon>
        <taxon>Pseudonocardiaceae</taxon>
        <taxon>Lentzea</taxon>
    </lineage>
</organism>
<name>A0A1H9VY45_9PSEU</name>
<feature type="compositionally biased region" description="Basic residues" evidence="1">
    <location>
        <begin position="199"/>
        <end position="208"/>
    </location>
</feature>
<keyword evidence="3" id="KW-1185">Reference proteome</keyword>
<accession>A0A1H9VY45</accession>
<dbReference type="Proteomes" id="UP000199352">
    <property type="component" value="Unassembled WGS sequence"/>
</dbReference>
<protein>
    <submittedName>
        <fullName evidence="2">Uncharacterized protein</fullName>
    </submittedName>
</protein>
<feature type="region of interest" description="Disordered" evidence="1">
    <location>
        <begin position="191"/>
        <end position="241"/>
    </location>
</feature>
<evidence type="ECO:0000313" key="3">
    <source>
        <dbReference type="Proteomes" id="UP000199352"/>
    </source>
</evidence>
<feature type="region of interest" description="Disordered" evidence="1">
    <location>
        <begin position="1"/>
        <end position="75"/>
    </location>
</feature>
<evidence type="ECO:0000256" key="1">
    <source>
        <dbReference type="SAM" id="MobiDB-lite"/>
    </source>
</evidence>